<sequence>MEETNVSLKLLIDTESHRVLFAEADKNFIDFLFHILALPVGTFIALLTKQGMVGSLGNIYESIENLNITYLQPNLNKETLLKPKVNISGGGTGVLLLLPNVESSSSTSLKFYKCARNNRSYCCVEVYEATSSNCNNYVANDNRAICLSCKNVMNQELDFVHSPSATNAGSSSSEGGYVRGVVTYMVMDDLVVKPMSTISSITLLNRFNVKDVAALEEKVVHLGINEGVKLLNASLRSKNVLTDVFLPMLKVEIESDSSLRKSESMHAANDYFTVPVAQDNNSHRVLYAEAGKEFNDFLFTILALPVATFY</sequence>
<dbReference type="Proteomes" id="UP000594261">
    <property type="component" value="Chromosome 8"/>
</dbReference>
<reference evidence="1 2" key="1">
    <citation type="journal article" date="2016" name="G3 (Bethesda)">
        <title>First Draft Assembly and Annotation of the Genome of a California Endemic Oak Quercus lobata Nee (Fagaceae).</title>
        <authorList>
            <person name="Sork V.L."/>
            <person name="Fitz-Gibbon S.T."/>
            <person name="Puiu D."/>
            <person name="Crepeau M."/>
            <person name="Gugger P.F."/>
            <person name="Sherman R."/>
            <person name="Stevens K."/>
            <person name="Langley C.H."/>
            <person name="Pellegrini M."/>
            <person name="Salzberg S.L."/>
        </authorList>
    </citation>
    <scope>NUCLEOTIDE SEQUENCE [LARGE SCALE GENOMIC DNA]</scope>
    <source>
        <strain evidence="1 2">cv. SW786</strain>
    </source>
</reference>
<reference evidence="1" key="2">
    <citation type="submission" date="2021-01" db="UniProtKB">
        <authorList>
            <consortium name="EnsemblPlants"/>
        </authorList>
    </citation>
    <scope>IDENTIFICATION</scope>
</reference>
<evidence type="ECO:0000313" key="1">
    <source>
        <dbReference type="EnsemblPlants" id="QL08p058624:mrna"/>
    </source>
</evidence>
<dbReference type="InParanoid" id="A0A7N2MEW3"/>
<organism evidence="1 2">
    <name type="scientific">Quercus lobata</name>
    <name type="common">Valley oak</name>
    <dbReference type="NCBI Taxonomy" id="97700"/>
    <lineage>
        <taxon>Eukaryota</taxon>
        <taxon>Viridiplantae</taxon>
        <taxon>Streptophyta</taxon>
        <taxon>Embryophyta</taxon>
        <taxon>Tracheophyta</taxon>
        <taxon>Spermatophyta</taxon>
        <taxon>Magnoliopsida</taxon>
        <taxon>eudicotyledons</taxon>
        <taxon>Gunneridae</taxon>
        <taxon>Pentapetalae</taxon>
        <taxon>rosids</taxon>
        <taxon>fabids</taxon>
        <taxon>Fagales</taxon>
        <taxon>Fagaceae</taxon>
        <taxon>Quercus</taxon>
    </lineage>
</organism>
<dbReference type="FunCoup" id="A0A7N2MEW3">
    <property type="interactions" value="109"/>
</dbReference>
<evidence type="ECO:0008006" key="3">
    <source>
        <dbReference type="Google" id="ProtNLM"/>
    </source>
</evidence>
<dbReference type="EnsemblPlants" id="QL08p058624:mrna">
    <property type="protein sequence ID" value="QL08p058624:mrna"/>
    <property type="gene ID" value="QL08p058624"/>
</dbReference>
<dbReference type="OMA" id="HAANDYF"/>
<dbReference type="EMBL" id="LRBV02000008">
    <property type="status" value="NOT_ANNOTATED_CDS"/>
    <property type="molecule type" value="Genomic_DNA"/>
</dbReference>
<dbReference type="InterPro" id="IPR007750">
    <property type="entry name" value="DUF674"/>
</dbReference>
<dbReference type="AlphaFoldDB" id="A0A7N2MEW3"/>
<dbReference type="Pfam" id="PF05056">
    <property type="entry name" value="DUF674"/>
    <property type="match status" value="1"/>
</dbReference>
<protein>
    <recommendedName>
        <fullName evidence="3">DUF674 family protein</fullName>
    </recommendedName>
</protein>
<keyword evidence="2" id="KW-1185">Reference proteome</keyword>
<proteinExistence type="predicted"/>
<dbReference type="PANTHER" id="PTHR33103:SF19">
    <property type="entry name" value="OS09G0544700 PROTEIN"/>
    <property type="match status" value="1"/>
</dbReference>
<dbReference type="PANTHER" id="PTHR33103">
    <property type="entry name" value="OS01G0153900 PROTEIN"/>
    <property type="match status" value="1"/>
</dbReference>
<evidence type="ECO:0000313" key="2">
    <source>
        <dbReference type="Proteomes" id="UP000594261"/>
    </source>
</evidence>
<name>A0A7N2MEW3_QUELO</name>
<dbReference type="Gramene" id="QL08p058624:mrna">
    <property type="protein sequence ID" value="QL08p058624:mrna"/>
    <property type="gene ID" value="QL08p058624"/>
</dbReference>
<accession>A0A7N2MEW3</accession>